<gene>
    <name evidence="2" type="ORF">NEMVEDRAFT_v1g224713</name>
</gene>
<organism evidence="2 3">
    <name type="scientific">Nematostella vectensis</name>
    <name type="common">Starlet sea anemone</name>
    <dbReference type="NCBI Taxonomy" id="45351"/>
    <lineage>
        <taxon>Eukaryota</taxon>
        <taxon>Metazoa</taxon>
        <taxon>Cnidaria</taxon>
        <taxon>Anthozoa</taxon>
        <taxon>Hexacorallia</taxon>
        <taxon>Actiniaria</taxon>
        <taxon>Edwardsiidae</taxon>
        <taxon>Nematostella</taxon>
    </lineage>
</organism>
<dbReference type="InParanoid" id="A7TB20"/>
<dbReference type="AlphaFoldDB" id="A7TB20"/>
<dbReference type="GO" id="GO:0008017">
    <property type="term" value="F:microtubule binding"/>
    <property type="evidence" value="ECO:0000318"/>
    <property type="project" value="GO_Central"/>
</dbReference>
<feature type="non-terminal residue" evidence="2">
    <location>
        <position position="275"/>
    </location>
</feature>
<dbReference type="GO" id="GO:0070507">
    <property type="term" value="P:regulation of microtubule cytoskeleton organization"/>
    <property type="evidence" value="ECO:0000318"/>
    <property type="project" value="GO_Central"/>
</dbReference>
<dbReference type="Proteomes" id="UP000001593">
    <property type="component" value="Unassembled WGS sequence"/>
</dbReference>
<evidence type="ECO:0000313" key="3">
    <source>
        <dbReference type="Proteomes" id="UP000001593"/>
    </source>
</evidence>
<dbReference type="GO" id="GO:0005801">
    <property type="term" value="C:cis-Golgi network"/>
    <property type="evidence" value="ECO:0000318"/>
    <property type="project" value="GO_Central"/>
</dbReference>
<protein>
    <submittedName>
        <fullName evidence="2">Uncharacterized protein</fullName>
    </submittedName>
</protein>
<dbReference type="GO" id="GO:0005874">
    <property type="term" value="C:microtubule"/>
    <property type="evidence" value="ECO:0000318"/>
    <property type="project" value="GO_Central"/>
</dbReference>
<dbReference type="HOGENOM" id="CLU_1014027_0_0_1"/>
<proteinExistence type="predicted"/>
<evidence type="ECO:0000256" key="1">
    <source>
        <dbReference type="SAM" id="MobiDB-lite"/>
    </source>
</evidence>
<dbReference type="GO" id="GO:0030705">
    <property type="term" value="P:cytoskeleton-dependent intracellular transport"/>
    <property type="evidence" value="ECO:0000318"/>
    <property type="project" value="GO_Central"/>
</dbReference>
<accession>A7TB20</accession>
<dbReference type="EMBL" id="DS474681">
    <property type="protein sequence ID" value="EDO26797.1"/>
    <property type="molecule type" value="Genomic_DNA"/>
</dbReference>
<evidence type="ECO:0000313" key="2">
    <source>
        <dbReference type="EMBL" id="EDO26797.1"/>
    </source>
</evidence>
<keyword evidence="3" id="KW-1185">Reference proteome</keyword>
<feature type="region of interest" description="Disordered" evidence="1">
    <location>
        <begin position="1"/>
        <end position="26"/>
    </location>
</feature>
<name>A7TB20_NEMVE</name>
<sequence>MGSDGMLCVTQGTRKSGSTNSANSQTTTPATTLLLLQTVNNSNMATAIPVNVVSSRETGLNTGNKILNSNMKYAADGNTASLKTKPIAIAPKTTSDTKQIGHTTKVFNTMSTGTQSVLKSSTIMSNAIKAVDSACDKIQQQRVRRDTARISCEYCPYWCDTPRTVSIALTDTPRIVSIALIDTPRIVSIALIDTVDWCDIARIVSIALIDNARIVSIALIDTPRIVSIALIDTPRIVSIALIDNARIVSIALIDTVDWCDIARIVSIALIDNARI</sequence>
<dbReference type="GO" id="GO:0005798">
    <property type="term" value="C:Golgi-associated vesicle"/>
    <property type="evidence" value="ECO:0000318"/>
    <property type="project" value="GO_Central"/>
</dbReference>
<reference evidence="2 3" key="1">
    <citation type="journal article" date="2007" name="Science">
        <title>Sea anemone genome reveals ancestral eumetazoan gene repertoire and genomic organization.</title>
        <authorList>
            <person name="Putnam N.H."/>
            <person name="Srivastava M."/>
            <person name="Hellsten U."/>
            <person name="Dirks B."/>
            <person name="Chapman J."/>
            <person name="Salamov A."/>
            <person name="Terry A."/>
            <person name="Shapiro H."/>
            <person name="Lindquist E."/>
            <person name="Kapitonov V.V."/>
            <person name="Jurka J."/>
            <person name="Genikhovich G."/>
            <person name="Grigoriev I.V."/>
            <person name="Lucas S.M."/>
            <person name="Steele R.E."/>
            <person name="Finnerty J.R."/>
            <person name="Technau U."/>
            <person name="Martindale M.Q."/>
            <person name="Rokhsar D.S."/>
        </authorList>
    </citation>
    <scope>NUCLEOTIDE SEQUENCE [LARGE SCALE GENOMIC DNA]</scope>
    <source>
        <strain evidence="3">CH2 X CH6</strain>
    </source>
</reference>